<keyword evidence="10" id="KW-1133">Transmembrane helix</keyword>
<keyword evidence="7 12" id="KW-0863">Zinc-finger</keyword>
<evidence type="ECO:0000256" key="2">
    <source>
        <dbReference type="ARBA" id="ARBA00004141"/>
    </source>
</evidence>
<dbReference type="AlphaFoldDB" id="A0A8J8SZT3"/>
<accession>A0A8J8SZT3</accession>
<feature type="domain" description="RING-type" evidence="13">
    <location>
        <begin position="59"/>
        <end position="100"/>
    </location>
</feature>
<evidence type="ECO:0000313" key="15">
    <source>
        <dbReference type="Proteomes" id="UP000785679"/>
    </source>
</evidence>
<dbReference type="SUPFAM" id="SSF57850">
    <property type="entry name" value="RING/U-box"/>
    <property type="match status" value="1"/>
</dbReference>
<dbReference type="PANTHER" id="PTHR45977">
    <property type="entry name" value="TARGET OF ERK KINASE MPK-1"/>
    <property type="match status" value="1"/>
</dbReference>
<evidence type="ECO:0000256" key="8">
    <source>
        <dbReference type="ARBA" id="ARBA00022786"/>
    </source>
</evidence>
<reference evidence="14" key="1">
    <citation type="submission" date="2019-06" db="EMBL/GenBank/DDBJ databases">
        <authorList>
            <person name="Zheng W."/>
        </authorList>
    </citation>
    <scope>NUCLEOTIDE SEQUENCE</scope>
    <source>
        <strain evidence="14">QDHG01</strain>
    </source>
</reference>
<evidence type="ECO:0000256" key="12">
    <source>
        <dbReference type="PROSITE-ProRule" id="PRU00175"/>
    </source>
</evidence>
<evidence type="ECO:0000256" key="6">
    <source>
        <dbReference type="ARBA" id="ARBA00022723"/>
    </source>
</evidence>
<keyword evidence="8" id="KW-0833">Ubl conjugation pathway</keyword>
<sequence length="105" mass="12315">MYRGLRTGCPCFRRFNEGQIRTGKRFPVYNYEEYKTFANNTDSNGNISQQENPYQEEVCPICCDKFTQEVLLLPCNIKHIYHPACIQGWLSKHKECPLCKQNAFV</sequence>
<comment type="caution">
    <text evidence="14">The sequence shown here is derived from an EMBL/GenBank/DDBJ whole genome shotgun (WGS) entry which is preliminary data.</text>
</comment>
<keyword evidence="9" id="KW-0862">Zinc</keyword>
<proteinExistence type="predicted"/>
<evidence type="ECO:0000256" key="11">
    <source>
        <dbReference type="ARBA" id="ARBA00023136"/>
    </source>
</evidence>
<evidence type="ECO:0000256" key="1">
    <source>
        <dbReference type="ARBA" id="ARBA00000900"/>
    </source>
</evidence>
<keyword evidence="4" id="KW-0808">Transferase</keyword>
<evidence type="ECO:0000256" key="5">
    <source>
        <dbReference type="ARBA" id="ARBA00022692"/>
    </source>
</evidence>
<keyword evidence="6" id="KW-0479">Metal-binding</keyword>
<dbReference type="PROSITE" id="PS50089">
    <property type="entry name" value="ZF_RING_2"/>
    <property type="match status" value="1"/>
</dbReference>
<gene>
    <name evidence="14" type="ORF">FGO68_gene13543</name>
</gene>
<dbReference type="GO" id="GO:0061630">
    <property type="term" value="F:ubiquitin protein ligase activity"/>
    <property type="evidence" value="ECO:0007669"/>
    <property type="project" value="UniProtKB-EC"/>
</dbReference>
<comment type="catalytic activity">
    <reaction evidence="1">
        <text>S-ubiquitinyl-[E2 ubiquitin-conjugating enzyme]-L-cysteine + [acceptor protein]-L-lysine = [E2 ubiquitin-conjugating enzyme]-L-cysteine + N(6)-ubiquitinyl-[acceptor protein]-L-lysine.</text>
        <dbReference type="EC" id="2.3.2.27"/>
    </reaction>
</comment>
<dbReference type="GO" id="GO:0006511">
    <property type="term" value="P:ubiquitin-dependent protein catabolic process"/>
    <property type="evidence" value="ECO:0007669"/>
    <property type="project" value="TreeGrafter"/>
</dbReference>
<evidence type="ECO:0000256" key="3">
    <source>
        <dbReference type="ARBA" id="ARBA00012483"/>
    </source>
</evidence>
<evidence type="ECO:0000256" key="9">
    <source>
        <dbReference type="ARBA" id="ARBA00022833"/>
    </source>
</evidence>
<keyword evidence="5" id="KW-0812">Transmembrane</keyword>
<dbReference type="Gene3D" id="3.30.40.10">
    <property type="entry name" value="Zinc/RING finger domain, C3HC4 (zinc finger)"/>
    <property type="match status" value="1"/>
</dbReference>
<evidence type="ECO:0000256" key="4">
    <source>
        <dbReference type="ARBA" id="ARBA00022679"/>
    </source>
</evidence>
<dbReference type="InterPro" id="IPR013083">
    <property type="entry name" value="Znf_RING/FYVE/PHD"/>
</dbReference>
<name>A0A8J8SZT3_HALGN</name>
<evidence type="ECO:0000256" key="7">
    <source>
        <dbReference type="ARBA" id="ARBA00022771"/>
    </source>
</evidence>
<dbReference type="PANTHER" id="PTHR45977:SF4">
    <property type="entry name" value="RING-TYPE DOMAIN-CONTAINING PROTEIN"/>
    <property type="match status" value="1"/>
</dbReference>
<comment type="subcellular location">
    <subcellularLocation>
        <location evidence="2">Membrane</location>
        <topology evidence="2">Multi-pass membrane protein</topology>
    </subcellularLocation>
</comment>
<dbReference type="GO" id="GO:0016567">
    <property type="term" value="P:protein ubiquitination"/>
    <property type="evidence" value="ECO:0007669"/>
    <property type="project" value="TreeGrafter"/>
</dbReference>
<dbReference type="GO" id="GO:0008270">
    <property type="term" value="F:zinc ion binding"/>
    <property type="evidence" value="ECO:0007669"/>
    <property type="project" value="UniProtKB-KW"/>
</dbReference>
<dbReference type="GO" id="GO:0016020">
    <property type="term" value="C:membrane"/>
    <property type="evidence" value="ECO:0007669"/>
    <property type="project" value="UniProtKB-SubCell"/>
</dbReference>
<evidence type="ECO:0000259" key="13">
    <source>
        <dbReference type="PROSITE" id="PS50089"/>
    </source>
</evidence>
<dbReference type="Pfam" id="PF13639">
    <property type="entry name" value="zf-RING_2"/>
    <property type="match status" value="1"/>
</dbReference>
<organism evidence="14 15">
    <name type="scientific">Halteria grandinella</name>
    <dbReference type="NCBI Taxonomy" id="5974"/>
    <lineage>
        <taxon>Eukaryota</taxon>
        <taxon>Sar</taxon>
        <taxon>Alveolata</taxon>
        <taxon>Ciliophora</taxon>
        <taxon>Intramacronucleata</taxon>
        <taxon>Spirotrichea</taxon>
        <taxon>Stichotrichia</taxon>
        <taxon>Sporadotrichida</taxon>
        <taxon>Halteriidae</taxon>
        <taxon>Halteria</taxon>
    </lineage>
</organism>
<keyword evidence="15" id="KW-1185">Reference proteome</keyword>
<protein>
    <recommendedName>
        <fullName evidence="3">RING-type E3 ubiquitin transferase</fullName>
        <ecNumber evidence="3">2.3.2.27</ecNumber>
    </recommendedName>
</protein>
<dbReference type="EC" id="2.3.2.27" evidence="3"/>
<dbReference type="EMBL" id="RRYP01013170">
    <property type="protein sequence ID" value="TNV76670.1"/>
    <property type="molecule type" value="Genomic_DNA"/>
</dbReference>
<dbReference type="Proteomes" id="UP000785679">
    <property type="component" value="Unassembled WGS sequence"/>
</dbReference>
<evidence type="ECO:0000256" key="10">
    <source>
        <dbReference type="ARBA" id="ARBA00022989"/>
    </source>
</evidence>
<dbReference type="InterPro" id="IPR001841">
    <property type="entry name" value="Znf_RING"/>
</dbReference>
<keyword evidence="11" id="KW-0472">Membrane</keyword>
<dbReference type="OrthoDB" id="9984778at2759"/>
<evidence type="ECO:0000313" key="14">
    <source>
        <dbReference type="EMBL" id="TNV76670.1"/>
    </source>
</evidence>